<dbReference type="InterPro" id="IPR051259">
    <property type="entry name" value="rRNA_Methyltransferase"/>
</dbReference>
<dbReference type="GO" id="GO:0008173">
    <property type="term" value="F:RNA methyltransferase activity"/>
    <property type="evidence" value="ECO:0007669"/>
    <property type="project" value="InterPro"/>
</dbReference>
<organism evidence="4 5">
    <name type="scientific">Candidatus Uhrbacteria bacterium RIFCSPHIGHO2_02_FULL_53_13</name>
    <dbReference type="NCBI Taxonomy" id="1802389"/>
    <lineage>
        <taxon>Bacteria</taxon>
        <taxon>Candidatus Uhriibacteriota</taxon>
    </lineage>
</organism>
<sequence>MLYLIAHNIRSLYNVGSMFRNADAFGVDHLYLTGYTGTPPRVEIAKVSLGAEQLVPWSHARNVEEVIVRLKAEGVSILAFESDASFTSLSEHVFDPKQSYAVLVGNEPDGLSAPLMALATDRAYIPMYGQKSSLNVAVASGVALYAIRTRC</sequence>
<keyword evidence="1" id="KW-0489">Methyltransferase</keyword>
<gene>
    <name evidence="4" type="ORF">A3C17_03160</name>
</gene>
<dbReference type="AlphaFoldDB" id="A0A1F7TWB9"/>
<evidence type="ECO:0000313" key="4">
    <source>
        <dbReference type="EMBL" id="OGL70236.1"/>
    </source>
</evidence>
<protein>
    <recommendedName>
        <fullName evidence="3">tRNA/rRNA methyltransferase SpoU type domain-containing protein</fullName>
    </recommendedName>
</protein>
<dbReference type="GO" id="GO:0003723">
    <property type="term" value="F:RNA binding"/>
    <property type="evidence" value="ECO:0007669"/>
    <property type="project" value="InterPro"/>
</dbReference>
<dbReference type="GO" id="GO:0032259">
    <property type="term" value="P:methylation"/>
    <property type="evidence" value="ECO:0007669"/>
    <property type="project" value="UniProtKB-KW"/>
</dbReference>
<dbReference type="SUPFAM" id="SSF75217">
    <property type="entry name" value="alpha/beta knot"/>
    <property type="match status" value="1"/>
</dbReference>
<dbReference type="STRING" id="1802389.A3C17_03160"/>
<dbReference type="Gene3D" id="3.40.1280.10">
    <property type="match status" value="1"/>
</dbReference>
<dbReference type="InterPro" id="IPR029028">
    <property type="entry name" value="Alpha/beta_knot_MTases"/>
</dbReference>
<feature type="domain" description="tRNA/rRNA methyltransferase SpoU type" evidence="3">
    <location>
        <begin position="2"/>
        <end position="145"/>
    </location>
</feature>
<evidence type="ECO:0000313" key="5">
    <source>
        <dbReference type="Proteomes" id="UP000177097"/>
    </source>
</evidence>
<dbReference type="PANTHER" id="PTHR43191">
    <property type="entry name" value="RRNA METHYLTRANSFERASE 3"/>
    <property type="match status" value="1"/>
</dbReference>
<dbReference type="InterPro" id="IPR001537">
    <property type="entry name" value="SpoU_MeTrfase"/>
</dbReference>
<name>A0A1F7TWB9_9BACT</name>
<keyword evidence="2" id="KW-0808">Transferase</keyword>
<dbReference type="Pfam" id="PF00588">
    <property type="entry name" value="SpoU_methylase"/>
    <property type="match status" value="1"/>
</dbReference>
<reference evidence="4 5" key="1">
    <citation type="journal article" date="2016" name="Nat. Commun.">
        <title>Thousands of microbial genomes shed light on interconnected biogeochemical processes in an aquifer system.</title>
        <authorList>
            <person name="Anantharaman K."/>
            <person name="Brown C.T."/>
            <person name="Hug L.A."/>
            <person name="Sharon I."/>
            <person name="Castelle C.J."/>
            <person name="Probst A.J."/>
            <person name="Thomas B.C."/>
            <person name="Singh A."/>
            <person name="Wilkins M.J."/>
            <person name="Karaoz U."/>
            <person name="Brodie E.L."/>
            <person name="Williams K.H."/>
            <person name="Hubbard S.S."/>
            <person name="Banfield J.F."/>
        </authorList>
    </citation>
    <scope>NUCLEOTIDE SEQUENCE [LARGE SCALE GENOMIC DNA]</scope>
</reference>
<accession>A0A1F7TWB9</accession>
<dbReference type="Proteomes" id="UP000177097">
    <property type="component" value="Unassembled WGS sequence"/>
</dbReference>
<proteinExistence type="predicted"/>
<dbReference type="EMBL" id="MGDX01000033">
    <property type="protein sequence ID" value="OGL70236.1"/>
    <property type="molecule type" value="Genomic_DNA"/>
</dbReference>
<evidence type="ECO:0000256" key="1">
    <source>
        <dbReference type="ARBA" id="ARBA00022603"/>
    </source>
</evidence>
<dbReference type="GO" id="GO:0006396">
    <property type="term" value="P:RNA processing"/>
    <property type="evidence" value="ECO:0007669"/>
    <property type="project" value="InterPro"/>
</dbReference>
<comment type="caution">
    <text evidence="4">The sequence shown here is derived from an EMBL/GenBank/DDBJ whole genome shotgun (WGS) entry which is preliminary data.</text>
</comment>
<evidence type="ECO:0000256" key="2">
    <source>
        <dbReference type="ARBA" id="ARBA00022679"/>
    </source>
</evidence>
<dbReference type="PANTHER" id="PTHR43191:SF7">
    <property type="entry name" value="OBP33PEP LIKE PROTEIN"/>
    <property type="match status" value="1"/>
</dbReference>
<evidence type="ECO:0000259" key="3">
    <source>
        <dbReference type="Pfam" id="PF00588"/>
    </source>
</evidence>
<dbReference type="InterPro" id="IPR029026">
    <property type="entry name" value="tRNA_m1G_MTases_N"/>
</dbReference>